<evidence type="ECO:0000313" key="3">
    <source>
        <dbReference type="EMBL" id="HIS30562.1"/>
    </source>
</evidence>
<dbReference type="AlphaFoldDB" id="A0A9D1ER84"/>
<feature type="region of interest" description="Disordered" evidence="1">
    <location>
        <begin position="91"/>
        <end position="170"/>
    </location>
</feature>
<organism evidence="3 4">
    <name type="scientific">Candidatus Limivivens intestinipullorum</name>
    <dbReference type="NCBI Taxonomy" id="2840858"/>
    <lineage>
        <taxon>Bacteria</taxon>
        <taxon>Bacillati</taxon>
        <taxon>Bacillota</taxon>
        <taxon>Clostridia</taxon>
        <taxon>Lachnospirales</taxon>
        <taxon>Lachnospiraceae</taxon>
        <taxon>Lachnospiraceae incertae sedis</taxon>
        <taxon>Candidatus Limivivens</taxon>
    </lineage>
</organism>
<feature type="compositionally biased region" description="Basic and acidic residues" evidence="1">
    <location>
        <begin position="130"/>
        <end position="147"/>
    </location>
</feature>
<reference evidence="3" key="2">
    <citation type="journal article" date="2021" name="PeerJ">
        <title>Extensive microbial diversity within the chicken gut microbiome revealed by metagenomics and culture.</title>
        <authorList>
            <person name="Gilroy R."/>
            <person name="Ravi A."/>
            <person name="Getino M."/>
            <person name="Pursley I."/>
            <person name="Horton D.L."/>
            <person name="Alikhan N.F."/>
            <person name="Baker D."/>
            <person name="Gharbi K."/>
            <person name="Hall N."/>
            <person name="Watson M."/>
            <person name="Adriaenssens E.M."/>
            <person name="Foster-Nyarko E."/>
            <person name="Jarju S."/>
            <person name="Secka A."/>
            <person name="Antonio M."/>
            <person name="Oren A."/>
            <person name="Chaudhuri R.R."/>
            <person name="La Ragione R."/>
            <person name="Hildebrand F."/>
            <person name="Pallen M.J."/>
        </authorList>
    </citation>
    <scope>NUCLEOTIDE SEQUENCE</scope>
    <source>
        <strain evidence="3">CHK190-19873</strain>
    </source>
</reference>
<dbReference type="EMBL" id="DVIQ01000019">
    <property type="protein sequence ID" value="HIS30562.1"/>
    <property type="molecule type" value="Genomic_DNA"/>
</dbReference>
<sequence length="348" mass="39421">MLHILLVILKTAGIILGVVLLLAAVLIGAVLLVPLRYRIEGRCGPKEKDAALSVTWFGRLIRVQARASAEKGVAVEARAAWITLLRFPKGKDGSGRKKKIAGRPPKSGAAAKKRREKPGEKAAHRTGAVDAEREIRAEHPARREEAKGPAAQGVPTRSAGPEKTENEVRADSGEGRIRGLLTALWEKGKALFHFLAALPEKIRQCRERVLGFFRKLKEIGSRWRKLREKISWYLEIWKEEETWRLLKAGMEHLRYLWRHYRPRRSEGFLRFGFPDPSVTGQAAGVLYLIFSNPGNTITLCPEFSTDVIIGEGELMIKGRIRLIHLVRTGFSLFRNQDLRHFLRRIREK</sequence>
<evidence type="ECO:0000256" key="1">
    <source>
        <dbReference type="SAM" id="MobiDB-lite"/>
    </source>
</evidence>
<comment type="caution">
    <text evidence="3">The sequence shown here is derived from an EMBL/GenBank/DDBJ whole genome shotgun (WGS) entry which is preliminary data.</text>
</comment>
<feature type="compositionally biased region" description="Basic and acidic residues" evidence="1">
    <location>
        <begin position="160"/>
        <end position="170"/>
    </location>
</feature>
<accession>A0A9D1ER84</accession>
<reference evidence="3" key="1">
    <citation type="submission" date="2020-10" db="EMBL/GenBank/DDBJ databases">
        <authorList>
            <person name="Gilroy R."/>
        </authorList>
    </citation>
    <scope>NUCLEOTIDE SEQUENCE</scope>
    <source>
        <strain evidence="3">CHK190-19873</strain>
    </source>
</reference>
<keyword evidence="2" id="KW-0472">Membrane</keyword>
<proteinExistence type="predicted"/>
<feature type="transmembrane region" description="Helical" evidence="2">
    <location>
        <begin position="12"/>
        <end position="33"/>
    </location>
</feature>
<name>A0A9D1ER84_9FIRM</name>
<keyword evidence="2" id="KW-1133">Transmembrane helix</keyword>
<evidence type="ECO:0008006" key="5">
    <source>
        <dbReference type="Google" id="ProtNLM"/>
    </source>
</evidence>
<evidence type="ECO:0000256" key="2">
    <source>
        <dbReference type="SAM" id="Phobius"/>
    </source>
</evidence>
<keyword evidence="2" id="KW-0812">Transmembrane</keyword>
<gene>
    <name evidence="3" type="ORF">IAB44_03290</name>
</gene>
<dbReference type="Proteomes" id="UP000823935">
    <property type="component" value="Unassembled WGS sequence"/>
</dbReference>
<protein>
    <recommendedName>
        <fullName evidence="5">DUF2953 domain-containing protein</fullName>
    </recommendedName>
</protein>
<evidence type="ECO:0000313" key="4">
    <source>
        <dbReference type="Proteomes" id="UP000823935"/>
    </source>
</evidence>